<dbReference type="RefSeq" id="WP_197529433.1">
    <property type="nucleotide sequence ID" value="NZ_CP036349.1"/>
</dbReference>
<dbReference type="GO" id="GO:0000155">
    <property type="term" value="F:phosphorelay sensor kinase activity"/>
    <property type="evidence" value="ECO:0007669"/>
    <property type="project" value="InterPro"/>
</dbReference>
<keyword evidence="11" id="KW-0812">Transmembrane</keyword>
<dbReference type="Pfam" id="PF02518">
    <property type="entry name" value="HATPase_c"/>
    <property type="match status" value="1"/>
</dbReference>
<evidence type="ECO:0000256" key="11">
    <source>
        <dbReference type="SAM" id="Phobius"/>
    </source>
</evidence>
<feature type="domain" description="Histidine kinase" evidence="12">
    <location>
        <begin position="326"/>
        <end position="549"/>
    </location>
</feature>
<dbReference type="InterPro" id="IPR005467">
    <property type="entry name" value="His_kinase_dom"/>
</dbReference>
<evidence type="ECO:0000256" key="7">
    <source>
        <dbReference type="ARBA" id="ARBA00022777"/>
    </source>
</evidence>
<dbReference type="KEGG" id="bmei:Spa11_32370"/>
<evidence type="ECO:0000256" key="2">
    <source>
        <dbReference type="ARBA" id="ARBA00004370"/>
    </source>
</evidence>
<dbReference type="SMART" id="SM00304">
    <property type="entry name" value="HAMP"/>
    <property type="match status" value="1"/>
</dbReference>
<evidence type="ECO:0000313" key="14">
    <source>
        <dbReference type="EMBL" id="QDV75028.1"/>
    </source>
</evidence>
<evidence type="ECO:0000256" key="9">
    <source>
        <dbReference type="ARBA" id="ARBA00023012"/>
    </source>
</evidence>
<dbReference type="GO" id="GO:0016020">
    <property type="term" value="C:membrane"/>
    <property type="evidence" value="ECO:0007669"/>
    <property type="project" value="UniProtKB-SubCell"/>
</dbReference>
<evidence type="ECO:0000256" key="1">
    <source>
        <dbReference type="ARBA" id="ARBA00000085"/>
    </source>
</evidence>
<keyword evidence="8" id="KW-0067">ATP-binding</keyword>
<dbReference type="InterPro" id="IPR003594">
    <property type="entry name" value="HATPase_dom"/>
</dbReference>
<keyword evidence="11" id="KW-0472">Membrane</keyword>
<dbReference type="Pfam" id="PF00512">
    <property type="entry name" value="HisKA"/>
    <property type="match status" value="1"/>
</dbReference>
<sequence length="556" mass="61378">MLAHRSIGVKLRIGVGLLGASTFVLFFAAIHGLYAYRNLVKTLSARAAELPIANELSQHVADLRVAYGTARERSILLQHATESSPEAPFSFTESKPTDDSALSAEPFDLRLLYVAYRNGLDRFAITLNNYRGRLDANNDTEASQIGDDEPERQTLAQIDTVLKKIHREGTSDTLLYEELRGGPTSLEAALEQLRELAAQLPSHLHERLGELSGEVRSQYHVAMVLSWTTFISALGLLTLAMYVFQSSVARPIGHLVAAARRVAAGDYQHRVALDSNDEMGELAEAMNRMMTSFKQTRDELDKQVRDRTNQVIRSEQLASVGFLAAGVAHEINNPLAAIAMCSESLESRLVDLHEDPSNAAEWDIVHSYLETIGKESFRCKQITEKLLDFSRMGDRERRPTELRELVDGVIEMVRHLGKYKHKDVELLPGEPVIAEVDAQEMKQVLLNLVTNGLDSLEAGGRVTVEIDTALMTDGRHARIAVRDNGCGMTDEVKKHLFEPFFTRRRGGQGTGLGLSITYRIIEEHHGELAADSEGPGQGSTFTVTLPTEQPAAAMAA</sequence>
<dbReference type="SMART" id="SM00388">
    <property type="entry name" value="HisKA"/>
    <property type="match status" value="1"/>
</dbReference>
<feature type="domain" description="HAMP" evidence="13">
    <location>
        <begin position="246"/>
        <end position="298"/>
    </location>
</feature>
<proteinExistence type="predicted"/>
<comment type="subcellular location">
    <subcellularLocation>
        <location evidence="2">Membrane</location>
    </subcellularLocation>
</comment>
<dbReference type="InterPro" id="IPR003661">
    <property type="entry name" value="HisK_dim/P_dom"/>
</dbReference>
<keyword evidence="9" id="KW-0902">Two-component regulatory system</keyword>
<evidence type="ECO:0000256" key="5">
    <source>
        <dbReference type="ARBA" id="ARBA00022679"/>
    </source>
</evidence>
<name>A0A518KB75_9BACT</name>
<evidence type="ECO:0000256" key="10">
    <source>
        <dbReference type="SAM" id="MobiDB-lite"/>
    </source>
</evidence>
<dbReference type="InterPro" id="IPR004358">
    <property type="entry name" value="Sig_transdc_His_kin-like_C"/>
</dbReference>
<dbReference type="SMART" id="SM00387">
    <property type="entry name" value="HATPase_c"/>
    <property type="match status" value="1"/>
</dbReference>
<dbReference type="SUPFAM" id="SSF55874">
    <property type="entry name" value="ATPase domain of HSP90 chaperone/DNA topoisomerase II/histidine kinase"/>
    <property type="match status" value="1"/>
</dbReference>
<evidence type="ECO:0000256" key="3">
    <source>
        <dbReference type="ARBA" id="ARBA00012438"/>
    </source>
</evidence>
<dbReference type="PROSITE" id="PS50885">
    <property type="entry name" value="HAMP"/>
    <property type="match status" value="1"/>
</dbReference>
<dbReference type="PANTHER" id="PTHR43065">
    <property type="entry name" value="SENSOR HISTIDINE KINASE"/>
    <property type="match status" value="1"/>
</dbReference>
<evidence type="ECO:0000313" key="15">
    <source>
        <dbReference type="Proteomes" id="UP000316426"/>
    </source>
</evidence>
<dbReference type="Gene3D" id="1.10.287.130">
    <property type="match status" value="1"/>
</dbReference>
<keyword evidence="15" id="KW-1185">Reference proteome</keyword>
<dbReference type="InterPro" id="IPR036890">
    <property type="entry name" value="HATPase_C_sf"/>
</dbReference>
<feature type="compositionally biased region" description="Polar residues" evidence="10">
    <location>
        <begin position="538"/>
        <end position="547"/>
    </location>
</feature>
<keyword evidence="4" id="KW-0597">Phosphoprotein</keyword>
<gene>
    <name evidence="14" type="primary">fixL_2</name>
    <name evidence="14" type="ORF">Spa11_32370</name>
</gene>
<dbReference type="PRINTS" id="PR00344">
    <property type="entry name" value="BCTRLSENSOR"/>
</dbReference>
<dbReference type="SUPFAM" id="SSF158472">
    <property type="entry name" value="HAMP domain-like"/>
    <property type="match status" value="1"/>
</dbReference>
<evidence type="ECO:0000256" key="8">
    <source>
        <dbReference type="ARBA" id="ARBA00022840"/>
    </source>
</evidence>
<comment type="catalytic activity">
    <reaction evidence="1">
        <text>ATP + protein L-histidine = ADP + protein N-phospho-L-histidine.</text>
        <dbReference type="EC" id="2.7.13.3"/>
    </reaction>
</comment>
<dbReference type="CDD" id="cd00082">
    <property type="entry name" value="HisKA"/>
    <property type="match status" value="1"/>
</dbReference>
<dbReference type="GO" id="GO:0005524">
    <property type="term" value="F:ATP binding"/>
    <property type="evidence" value="ECO:0007669"/>
    <property type="project" value="UniProtKB-KW"/>
</dbReference>
<evidence type="ECO:0000256" key="4">
    <source>
        <dbReference type="ARBA" id="ARBA00022553"/>
    </source>
</evidence>
<evidence type="ECO:0000256" key="6">
    <source>
        <dbReference type="ARBA" id="ARBA00022741"/>
    </source>
</evidence>
<dbReference type="PANTHER" id="PTHR43065:SF46">
    <property type="entry name" value="C4-DICARBOXYLATE TRANSPORT SENSOR PROTEIN DCTB"/>
    <property type="match status" value="1"/>
</dbReference>
<dbReference type="InterPro" id="IPR003660">
    <property type="entry name" value="HAMP_dom"/>
</dbReference>
<organism evidence="14 15">
    <name type="scientific">Botrimarina mediterranea</name>
    <dbReference type="NCBI Taxonomy" id="2528022"/>
    <lineage>
        <taxon>Bacteria</taxon>
        <taxon>Pseudomonadati</taxon>
        <taxon>Planctomycetota</taxon>
        <taxon>Planctomycetia</taxon>
        <taxon>Pirellulales</taxon>
        <taxon>Lacipirellulaceae</taxon>
        <taxon>Botrimarina</taxon>
    </lineage>
</organism>
<dbReference type="Gene3D" id="6.10.340.10">
    <property type="match status" value="1"/>
</dbReference>
<keyword evidence="5 14" id="KW-0808">Transferase</keyword>
<feature type="region of interest" description="Disordered" evidence="10">
    <location>
        <begin position="529"/>
        <end position="556"/>
    </location>
</feature>
<dbReference type="Proteomes" id="UP000316426">
    <property type="component" value="Chromosome"/>
</dbReference>
<protein>
    <recommendedName>
        <fullName evidence="3">histidine kinase</fullName>
        <ecNumber evidence="3">2.7.13.3</ecNumber>
    </recommendedName>
</protein>
<dbReference type="EMBL" id="CP036349">
    <property type="protein sequence ID" value="QDV75028.1"/>
    <property type="molecule type" value="Genomic_DNA"/>
</dbReference>
<dbReference type="PROSITE" id="PS50109">
    <property type="entry name" value="HIS_KIN"/>
    <property type="match status" value="1"/>
</dbReference>
<dbReference type="Pfam" id="PF00672">
    <property type="entry name" value="HAMP"/>
    <property type="match status" value="1"/>
</dbReference>
<dbReference type="AlphaFoldDB" id="A0A518KB75"/>
<dbReference type="InterPro" id="IPR036097">
    <property type="entry name" value="HisK_dim/P_sf"/>
</dbReference>
<evidence type="ECO:0000259" key="13">
    <source>
        <dbReference type="PROSITE" id="PS50885"/>
    </source>
</evidence>
<evidence type="ECO:0000259" key="12">
    <source>
        <dbReference type="PROSITE" id="PS50109"/>
    </source>
</evidence>
<keyword evidence="11" id="KW-1133">Transmembrane helix</keyword>
<dbReference type="SUPFAM" id="SSF47384">
    <property type="entry name" value="Homodimeric domain of signal transducing histidine kinase"/>
    <property type="match status" value="1"/>
</dbReference>
<reference evidence="14 15" key="1">
    <citation type="submission" date="2019-02" db="EMBL/GenBank/DDBJ databases">
        <title>Deep-cultivation of Planctomycetes and their phenomic and genomic characterization uncovers novel biology.</title>
        <authorList>
            <person name="Wiegand S."/>
            <person name="Jogler M."/>
            <person name="Boedeker C."/>
            <person name="Pinto D."/>
            <person name="Vollmers J."/>
            <person name="Rivas-Marin E."/>
            <person name="Kohn T."/>
            <person name="Peeters S.H."/>
            <person name="Heuer A."/>
            <person name="Rast P."/>
            <person name="Oberbeckmann S."/>
            <person name="Bunk B."/>
            <person name="Jeske O."/>
            <person name="Meyerdierks A."/>
            <person name="Storesund J.E."/>
            <person name="Kallscheuer N."/>
            <person name="Luecker S."/>
            <person name="Lage O.M."/>
            <person name="Pohl T."/>
            <person name="Merkel B.J."/>
            <person name="Hornburger P."/>
            <person name="Mueller R.-W."/>
            <person name="Bruemmer F."/>
            <person name="Labrenz M."/>
            <person name="Spormann A.M."/>
            <person name="Op den Camp H."/>
            <person name="Overmann J."/>
            <person name="Amann R."/>
            <person name="Jetten M.S.M."/>
            <person name="Mascher T."/>
            <person name="Medema M.H."/>
            <person name="Devos D.P."/>
            <person name="Kaster A.-K."/>
            <person name="Ovreas L."/>
            <person name="Rohde M."/>
            <person name="Galperin M.Y."/>
            <person name="Jogler C."/>
        </authorList>
    </citation>
    <scope>NUCLEOTIDE SEQUENCE [LARGE SCALE GENOMIC DNA]</scope>
    <source>
        <strain evidence="14 15">Spa11</strain>
    </source>
</reference>
<dbReference type="Gene3D" id="3.30.565.10">
    <property type="entry name" value="Histidine kinase-like ATPase, C-terminal domain"/>
    <property type="match status" value="1"/>
</dbReference>
<dbReference type="CDD" id="cd06225">
    <property type="entry name" value="HAMP"/>
    <property type="match status" value="1"/>
</dbReference>
<dbReference type="EC" id="2.7.13.3" evidence="3"/>
<keyword evidence="6" id="KW-0547">Nucleotide-binding</keyword>
<feature type="transmembrane region" description="Helical" evidence="11">
    <location>
        <begin position="12"/>
        <end position="36"/>
    </location>
</feature>
<accession>A0A518KB75</accession>
<keyword evidence="7" id="KW-0418">Kinase</keyword>